<feature type="region of interest" description="Disordered" evidence="10">
    <location>
        <begin position="1"/>
        <end position="40"/>
    </location>
</feature>
<comment type="caution">
    <text evidence="12">The sequence shown here is derived from an EMBL/GenBank/DDBJ whole genome shotgun (WGS) entry which is preliminary data.</text>
</comment>
<keyword evidence="4 9" id="KW-0863">Zinc-finger</keyword>
<dbReference type="EMBL" id="JAHLQT010026839">
    <property type="protein sequence ID" value="KAG7162869.1"/>
    <property type="molecule type" value="Genomic_DNA"/>
</dbReference>
<dbReference type="GO" id="GO:0045893">
    <property type="term" value="P:positive regulation of DNA-templated transcription"/>
    <property type="evidence" value="ECO:0007669"/>
    <property type="project" value="UniProtKB-ARBA"/>
</dbReference>
<dbReference type="InterPro" id="IPR050717">
    <property type="entry name" value="C2H2-ZF_Transcription_Reg"/>
</dbReference>
<dbReference type="Gene3D" id="3.30.160.60">
    <property type="entry name" value="Classic Zinc Finger"/>
    <property type="match status" value="4"/>
</dbReference>
<dbReference type="PROSITE" id="PS00028">
    <property type="entry name" value="ZINC_FINGER_C2H2_1"/>
    <property type="match status" value="4"/>
</dbReference>
<organism evidence="12 13">
    <name type="scientific">Homarus americanus</name>
    <name type="common">American lobster</name>
    <dbReference type="NCBI Taxonomy" id="6706"/>
    <lineage>
        <taxon>Eukaryota</taxon>
        <taxon>Metazoa</taxon>
        <taxon>Ecdysozoa</taxon>
        <taxon>Arthropoda</taxon>
        <taxon>Crustacea</taxon>
        <taxon>Multicrustacea</taxon>
        <taxon>Malacostraca</taxon>
        <taxon>Eumalacostraca</taxon>
        <taxon>Eucarida</taxon>
        <taxon>Decapoda</taxon>
        <taxon>Pleocyemata</taxon>
        <taxon>Astacidea</taxon>
        <taxon>Nephropoidea</taxon>
        <taxon>Nephropidae</taxon>
        <taxon>Homarus</taxon>
    </lineage>
</organism>
<dbReference type="FunFam" id="3.30.160.60:FF:001732">
    <property type="entry name" value="Zgc:162936"/>
    <property type="match status" value="1"/>
</dbReference>
<evidence type="ECO:0000256" key="5">
    <source>
        <dbReference type="ARBA" id="ARBA00022833"/>
    </source>
</evidence>
<dbReference type="PANTHER" id="PTHR14196:SF12">
    <property type="entry name" value="ZINC FINGER PROTEIN 208-LIKE"/>
    <property type="match status" value="1"/>
</dbReference>
<keyword evidence="3" id="KW-0677">Repeat</keyword>
<evidence type="ECO:0000256" key="2">
    <source>
        <dbReference type="ARBA" id="ARBA00022723"/>
    </source>
</evidence>
<keyword evidence="13" id="KW-1185">Reference proteome</keyword>
<keyword evidence="2" id="KW-0479">Metal-binding</keyword>
<dbReference type="PROSITE" id="PS50157">
    <property type="entry name" value="ZINC_FINGER_C2H2_2"/>
    <property type="match status" value="4"/>
</dbReference>
<feature type="domain" description="C2H2-type" evidence="11">
    <location>
        <begin position="139"/>
        <end position="165"/>
    </location>
</feature>
<evidence type="ECO:0000256" key="4">
    <source>
        <dbReference type="ARBA" id="ARBA00022771"/>
    </source>
</evidence>
<accession>A0A8J5JWW1</accession>
<keyword evidence="7" id="KW-0804">Transcription</keyword>
<reference evidence="12" key="1">
    <citation type="journal article" date="2021" name="Sci. Adv.">
        <title>The American lobster genome reveals insights on longevity, neural, and immune adaptations.</title>
        <authorList>
            <person name="Polinski J.M."/>
            <person name="Zimin A.V."/>
            <person name="Clark K.F."/>
            <person name="Kohn A.B."/>
            <person name="Sadowski N."/>
            <person name="Timp W."/>
            <person name="Ptitsyn A."/>
            <person name="Khanna P."/>
            <person name="Romanova D.Y."/>
            <person name="Williams P."/>
            <person name="Greenwood S.J."/>
            <person name="Moroz L.L."/>
            <person name="Walt D.R."/>
            <person name="Bodnar A.G."/>
        </authorList>
    </citation>
    <scope>NUCLEOTIDE SEQUENCE</scope>
    <source>
        <strain evidence="12">GMGI-L3</strain>
    </source>
</reference>
<evidence type="ECO:0000256" key="8">
    <source>
        <dbReference type="ARBA" id="ARBA00023242"/>
    </source>
</evidence>
<dbReference type="GO" id="GO:0000981">
    <property type="term" value="F:DNA-binding transcription factor activity, RNA polymerase II-specific"/>
    <property type="evidence" value="ECO:0007669"/>
    <property type="project" value="TreeGrafter"/>
</dbReference>
<dbReference type="GO" id="GO:0000977">
    <property type="term" value="F:RNA polymerase II transcription regulatory region sequence-specific DNA binding"/>
    <property type="evidence" value="ECO:0007669"/>
    <property type="project" value="TreeGrafter"/>
</dbReference>
<feature type="domain" description="C2H2-type" evidence="11">
    <location>
        <begin position="111"/>
        <end position="138"/>
    </location>
</feature>
<feature type="compositionally biased region" description="Polar residues" evidence="10">
    <location>
        <begin position="16"/>
        <end position="33"/>
    </location>
</feature>
<evidence type="ECO:0000256" key="1">
    <source>
        <dbReference type="ARBA" id="ARBA00004123"/>
    </source>
</evidence>
<name>A0A8J5JWW1_HOMAM</name>
<sequence>MGVAGGEDEDSLPIRSPQSSRLGGSGGTQSRSPQKNRARRGTANYTCPFCAKLFLDKSKWSRHMYAHTGEKPFMCSVCARRFSRKDNLQTHMKDKHRIFKKKRARRGPAEYSCPFCAKLFFDKWKWSRHMFAHTGEKPFMCAICSRRFSRKDNLQVHMKDKHKEL</sequence>
<keyword evidence="5" id="KW-0862">Zinc</keyword>
<dbReference type="InterPro" id="IPR008598">
    <property type="entry name" value="Di19_Zn-bd"/>
</dbReference>
<dbReference type="GO" id="GO:0005694">
    <property type="term" value="C:chromosome"/>
    <property type="evidence" value="ECO:0007669"/>
    <property type="project" value="UniProtKB-ARBA"/>
</dbReference>
<dbReference type="InterPro" id="IPR013087">
    <property type="entry name" value="Znf_C2H2_type"/>
</dbReference>
<protein>
    <submittedName>
        <fullName evidence="12">Zinc finger and BTB domain-containing protein 24-like 5</fullName>
    </submittedName>
</protein>
<evidence type="ECO:0000256" key="9">
    <source>
        <dbReference type="PROSITE-ProRule" id="PRU00042"/>
    </source>
</evidence>
<proteinExistence type="predicted"/>
<dbReference type="InterPro" id="IPR036236">
    <property type="entry name" value="Znf_C2H2_sf"/>
</dbReference>
<dbReference type="PANTHER" id="PTHR14196">
    <property type="entry name" value="ODD-SKIPPED - RELATED"/>
    <property type="match status" value="1"/>
</dbReference>
<evidence type="ECO:0000259" key="11">
    <source>
        <dbReference type="PROSITE" id="PS50157"/>
    </source>
</evidence>
<evidence type="ECO:0000313" key="13">
    <source>
        <dbReference type="Proteomes" id="UP000747542"/>
    </source>
</evidence>
<gene>
    <name evidence="12" type="primary">Zbtb24-L5</name>
    <name evidence="12" type="ORF">Hamer_G022626</name>
</gene>
<keyword evidence="8" id="KW-0539">Nucleus</keyword>
<dbReference type="Proteomes" id="UP000747542">
    <property type="component" value="Unassembled WGS sequence"/>
</dbReference>
<evidence type="ECO:0000313" key="12">
    <source>
        <dbReference type="EMBL" id="KAG7162869.1"/>
    </source>
</evidence>
<evidence type="ECO:0000256" key="7">
    <source>
        <dbReference type="ARBA" id="ARBA00023163"/>
    </source>
</evidence>
<feature type="domain" description="C2H2-type" evidence="11">
    <location>
        <begin position="73"/>
        <end position="101"/>
    </location>
</feature>
<dbReference type="GO" id="GO:0005634">
    <property type="term" value="C:nucleus"/>
    <property type="evidence" value="ECO:0007669"/>
    <property type="project" value="UniProtKB-SubCell"/>
</dbReference>
<dbReference type="Pfam" id="PF05605">
    <property type="entry name" value="zf-Di19"/>
    <property type="match status" value="2"/>
</dbReference>
<keyword evidence="6" id="KW-0805">Transcription regulation</keyword>
<feature type="domain" description="C2H2-type" evidence="11">
    <location>
        <begin position="45"/>
        <end position="72"/>
    </location>
</feature>
<feature type="compositionally biased region" description="Acidic residues" evidence="10">
    <location>
        <begin position="1"/>
        <end position="11"/>
    </location>
</feature>
<dbReference type="GO" id="GO:0008270">
    <property type="term" value="F:zinc ion binding"/>
    <property type="evidence" value="ECO:0007669"/>
    <property type="project" value="UniProtKB-KW"/>
</dbReference>
<evidence type="ECO:0000256" key="10">
    <source>
        <dbReference type="SAM" id="MobiDB-lite"/>
    </source>
</evidence>
<dbReference type="SUPFAM" id="SSF57667">
    <property type="entry name" value="beta-beta-alpha zinc fingers"/>
    <property type="match status" value="2"/>
</dbReference>
<dbReference type="SMART" id="SM00355">
    <property type="entry name" value="ZnF_C2H2"/>
    <property type="match status" value="4"/>
</dbReference>
<evidence type="ECO:0000256" key="3">
    <source>
        <dbReference type="ARBA" id="ARBA00022737"/>
    </source>
</evidence>
<evidence type="ECO:0000256" key="6">
    <source>
        <dbReference type="ARBA" id="ARBA00023015"/>
    </source>
</evidence>
<comment type="subcellular location">
    <subcellularLocation>
        <location evidence="1">Nucleus</location>
    </subcellularLocation>
</comment>
<dbReference type="AlphaFoldDB" id="A0A8J5JWW1"/>
<dbReference type="FunFam" id="3.30.160.60:FF:000130">
    <property type="entry name" value="Spalt-like transcription factor 4"/>
    <property type="match status" value="1"/>
</dbReference>